<dbReference type="SUPFAM" id="SSF51182">
    <property type="entry name" value="RmlC-like cupins"/>
    <property type="match status" value="1"/>
</dbReference>
<organism evidence="1 2">
    <name type="scientific">Desulfuribacillus stibiiarsenatis</name>
    <dbReference type="NCBI Taxonomy" id="1390249"/>
    <lineage>
        <taxon>Bacteria</taxon>
        <taxon>Bacillati</taxon>
        <taxon>Bacillota</taxon>
        <taxon>Desulfuribacillia</taxon>
        <taxon>Desulfuribacillales</taxon>
        <taxon>Desulfuribacillaceae</taxon>
        <taxon>Desulfuribacillus</taxon>
    </lineage>
</organism>
<dbReference type="Gene3D" id="2.60.120.10">
    <property type="entry name" value="Jelly Rolls"/>
    <property type="match status" value="1"/>
</dbReference>
<dbReference type="GO" id="GO:0005829">
    <property type="term" value="C:cytosol"/>
    <property type="evidence" value="ECO:0007669"/>
    <property type="project" value="TreeGrafter"/>
</dbReference>
<protein>
    <submittedName>
        <fullName evidence="1">dTDP-4-dehydrorhamnose 3,5-epimerase</fullName>
    </submittedName>
</protein>
<dbReference type="AlphaFoldDB" id="A0A1E5L651"/>
<dbReference type="InterPro" id="IPR000888">
    <property type="entry name" value="RmlC-like"/>
</dbReference>
<dbReference type="PANTHER" id="PTHR21047">
    <property type="entry name" value="DTDP-6-DEOXY-D-GLUCOSE-3,5 EPIMERASE"/>
    <property type="match status" value="1"/>
</dbReference>
<dbReference type="STRING" id="1390249.BHU72_05330"/>
<dbReference type="RefSeq" id="WP_069702335.1">
    <property type="nucleotide sequence ID" value="NZ_MJAT01000022.1"/>
</dbReference>
<dbReference type="Pfam" id="PF00908">
    <property type="entry name" value="dTDP_sugar_isom"/>
    <property type="match status" value="1"/>
</dbReference>
<keyword evidence="2" id="KW-1185">Reference proteome</keyword>
<dbReference type="PANTHER" id="PTHR21047:SF2">
    <property type="entry name" value="THYMIDINE DIPHOSPHO-4-KETO-RHAMNOSE 3,5-EPIMERASE"/>
    <property type="match status" value="1"/>
</dbReference>
<reference evidence="1 2" key="1">
    <citation type="submission" date="2016-09" db="EMBL/GenBank/DDBJ databases">
        <title>Desulfuribacillus arsenicus sp. nov., an obligately anaerobic, dissimilatory arsenic- and antimonate-reducing bacterium isolated from anoxic sediments.</title>
        <authorList>
            <person name="Abin C.A."/>
            <person name="Hollibaugh J.T."/>
        </authorList>
    </citation>
    <scope>NUCLEOTIDE SEQUENCE [LARGE SCALE GENOMIC DNA]</scope>
    <source>
        <strain evidence="1 2">MLFW-2</strain>
    </source>
</reference>
<dbReference type="OrthoDB" id="9800680at2"/>
<dbReference type="InterPro" id="IPR011051">
    <property type="entry name" value="RmlC_Cupin_sf"/>
</dbReference>
<evidence type="ECO:0000313" key="2">
    <source>
        <dbReference type="Proteomes" id="UP000095255"/>
    </source>
</evidence>
<accession>A0A1E5L651</accession>
<gene>
    <name evidence="1" type="ORF">BHU72_05330</name>
</gene>
<dbReference type="EMBL" id="MJAT01000022">
    <property type="protein sequence ID" value="OEH85508.1"/>
    <property type="molecule type" value="Genomic_DNA"/>
</dbReference>
<proteinExistence type="predicted"/>
<dbReference type="GO" id="GO:0000271">
    <property type="term" value="P:polysaccharide biosynthetic process"/>
    <property type="evidence" value="ECO:0007669"/>
    <property type="project" value="TreeGrafter"/>
</dbReference>
<dbReference type="GO" id="GO:0008830">
    <property type="term" value="F:dTDP-4-dehydrorhamnose 3,5-epimerase activity"/>
    <property type="evidence" value="ECO:0007669"/>
    <property type="project" value="InterPro"/>
</dbReference>
<name>A0A1E5L651_9FIRM</name>
<comment type="caution">
    <text evidence="1">The sequence shown here is derived from an EMBL/GenBank/DDBJ whole genome shotgun (WGS) entry which is preliminary data.</text>
</comment>
<sequence>MMKGVQITPLKRIVDQRGMVMRMMRKSDDTFVGFGEIYFSIVNYGVVKGWKRHREMVLNLAVPIGSVKFVLYDSRDTSSTKGKILEIELGEDNYSLLTIPPMVWVAFQGLSNPFGMVANCASIIHDPDEAEGLPIDTENIPFIWQLGERL</sequence>
<dbReference type="InterPro" id="IPR014710">
    <property type="entry name" value="RmlC-like_jellyroll"/>
</dbReference>
<evidence type="ECO:0000313" key="1">
    <source>
        <dbReference type="EMBL" id="OEH85508.1"/>
    </source>
</evidence>
<dbReference type="Proteomes" id="UP000095255">
    <property type="component" value="Unassembled WGS sequence"/>
</dbReference>